<evidence type="ECO:0000313" key="15">
    <source>
        <dbReference type="Proteomes" id="UP000053676"/>
    </source>
</evidence>
<reference evidence="15" key="1">
    <citation type="journal article" date="2014" name="Nat. Genet.">
        <title>Genome of the human hookworm Necator americanus.</title>
        <authorList>
            <person name="Tang Y.T."/>
            <person name="Gao X."/>
            <person name="Rosa B.A."/>
            <person name="Abubucker S."/>
            <person name="Hallsworth-Pepin K."/>
            <person name="Martin J."/>
            <person name="Tyagi R."/>
            <person name="Heizer E."/>
            <person name="Zhang X."/>
            <person name="Bhonagiri-Palsikar V."/>
            <person name="Minx P."/>
            <person name="Warren W.C."/>
            <person name="Wang Q."/>
            <person name="Zhan B."/>
            <person name="Hotez P.J."/>
            <person name="Sternberg P.W."/>
            <person name="Dougall A."/>
            <person name="Gaze S.T."/>
            <person name="Mulvenna J."/>
            <person name="Sotillo J."/>
            <person name="Ranganathan S."/>
            <person name="Rabelo E.M."/>
            <person name="Wilson R.K."/>
            <person name="Felgner P.L."/>
            <person name="Bethony J."/>
            <person name="Hawdon J.M."/>
            <person name="Gasser R.B."/>
            <person name="Loukas A."/>
            <person name="Mitreva M."/>
        </authorList>
    </citation>
    <scope>NUCLEOTIDE SEQUENCE [LARGE SCALE GENOMIC DNA]</scope>
</reference>
<evidence type="ECO:0000256" key="4">
    <source>
        <dbReference type="ARBA" id="ARBA00012142"/>
    </source>
</evidence>
<evidence type="ECO:0000256" key="2">
    <source>
        <dbReference type="ARBA" id="ARBA00004997"/>
    </source>
</evidence>
<dbReference type="PANTHER" id="PTHR11817">
    <property type="entry name" value="PYRUVATE KINASE"/>
    <property type="match status" value="1"/>
</dbReference>
<dbReference type="SUPFAM" id="SSF51621">
    <property type="entry name" value="Phosphoenolpyruvate/pyruvate domain"/>
    <property type="match status" value="1"/>
</dbReference>
<dbReference type="UniPathway" id="UPA00109">
    <property type="reaction ID" value="UER00188"/>
</dbReference>
<dbReference type="GO" id="GO:0004743">
    <property type="term" value="F:pyruvate kinase activity"/>
    <property type="evidence" value="ECO:0007669"/>
    <property type="project" value="UniProtKB-EC"/>
</dbReference>
<dbReference type="InterPro" id="IPR015813">
    <property type="entry name" value="Pyrv/PenolPyrv_kinase-like_dom"/>
</dbReference>
<keyword evidence="7" id="KW-0547">Nucleotide-binding</keyword>
<dbReference type="GO" id="GO:0016301">
    <property type="term" value="F:kinase activity"/>
    <property type="evidence" value="ECO:0007669"/>
    <property type="project" value="UniProtKB-KW"/>
</dbReference>
<dbReference type="Pfam" id="PF00224">
    <property type="entry name" value="PK"/>
    <property type="match status" value="1"/>
</dbReference>
<protein>
    <recommendedName>
        <fullName evidence="4">pyruvate kinase</fullName>
        <ecNumber evidence="4">2.7.1.40</ecNumber>
    </recommendedName>
</protein>
<dbReference type="InterPro" id="IPR001697">
    <property type="entry name" value="Pyr_Knase"/>
</dbReference>
<comment type="similarity">
    <text evidence="3">Belongs to the pyruvate kinase family.</text>
</comment>
<evidence type="ECO:0000256" key="6">
    <source>
        <dbReference type="ARBA" id="ARBA00022723"/>
    </source>
</evidence>
<keyword evidence="12 14" id="KW-0670">Pyruvate</keyword>
<evidence type="ECO:0000256" key="1">
    <source>
        <dbReference type="ARBA" id="ARBA00001958"/>
    </source>
</evidence>
<comment type="pathway">
    <text evidence="2">Carbohydrate degradation; glycolysis; pyruvate from D-glyceraldehyde 3-phosphate: step 5/5.</text>
</comment>
<comment type="cofactor">
    <cofactor evidence="1">
        <name>K(+)</name>
        <dbReference type="ChEBI" id="CHEBI:29103"/>
    </cofactor>
</comment>
<evidence type="ECO:0000259" key="13">
    <source>
        <dbReference type="Pfam" id="PF00224"/>
    </source>
</evidence>
<keyword evidence="9" id="KW-0067">ATP-binding</keyword>
<keyword evidence="6" id="KW-0479">Metal-binding</keyword>
<gene>
    <name evidence="14" type="ORF">NECAME_06626</name>
</gene>
<evidence type="ECO:0000256" key="11">
    <source>
        <dbReference type="ARBA" id="ARBA00023152"/>
    </source>
</evidence>
<dbReference type="EMBL" id="KI657839">
    <property type="protein sequence ID" value="ETN84902.1"/>
    <property type="molecule type" value="Genomic_DNA"/>
</dbReference>
<evidence type="ECO:0000256" key="12">
    <source>
        <dbReference type="ARBA" id="ARBA00023317"/>
    </source>
</evidence>
<feature type="domain" description="Pyruvate kinase barrel" evidence="13">
    <location>
        <begin position="168"/>
        <end position="211"/>
    </location>
</feature>
<keyword evidence="11" id="KW-0324">Glycolysis</keyword>
<proteinExistence type="inferred from homology"/>
<dbReference type="AlphaFoldDB" id="W2TV36"/>
<evidence type="ECO:0000256" key="9">
    <source>
        <dbReference type="ARBA" id="ARBA00022840"/>
    </source>
</evidence>
<dbReference type="Proteomes" id="UP000053676">
    <property type="component" value="Unassembled WGS sequence"/>
</dbReference>
<dbReference type="KEGG" id="nai:NECAME_06626"/>
<evidence type="ECO:0000256" key="7">
    <source>
        <dbReference type="ARBA" id="ARBA00022741"/>
    </source>
</evidence>
<dbReference type="InterPro" id="IPR040442">
    <property type="entry name" value="Pyrv_kinase-like_dom_sf"/>
</dbReference>
<evidence type="ECO:0000256" key="10">
    <source>
        <dbReference type="ARBA" id="ARBA00022842"/>
    </source>
</evidence>
<sequence length="256" mass="26956">MDGLSRYDELRKALSLLIPLNALSSEGVSSGLDVGAQATKIVKAGVEPHLPICKRPILVVNCAKDVPSLPPELGGKPGTVAPEKAALQESCTITTLVSLASITALDPVVRCHITSVAHIAGHQNVAAAIIESILYDDSNISINAVGGIARTDCAIYTKLPLSFLQEIKGSKILIAKRNRAGKPAICATQMLESMTKKPRPTRAEGGDVANASCFLRSLQPAAEFNAELDSKVNFAIEYGKGNGFINRGDFIVVVNG</sequence>
<accession>W2TV36</accession>
<evidence type="ECO:0000256" key="8">
    <source>
        <dbReference type="ARBA" id="ARBA00022777"/>
    </source>
</evidence>
<name>W2TV36_NECAM</name>
<dbReference type="STRING" id="51031.W2TV36"/>
<evidence type="ECO:0000256" key="5">
    <source>
        <dbReference type="ARBA" id="ARBA00022679"/>
    </source>
</evidence>
<organism evidence="14 15">
    <name type="scientific">Necator americanus</name>
    <name type="common">Human hookworm</name>
    <dbReference type="NCBI Taxonomy" id="51031"/>
    <lineage>
        <taxon>Eukaryota</taxon>
        <taxon>Metazoa</taxon>
        <taxon>Ecdysozoa</taxon>
        <taxon>Nematoda</taxon>
        <taxon>Chromadorea</taxon>
        <taxon>Rhabditida</taxon>
        <taxon>Rhabditina</taxon>
        <taxon>Rhabditomorpha</taxon>
        <taxon>Strongyloidea</taxon>
        <taxon>Ancylostomatidae</taxon>
        <taxon>Bunostominae</taxon>
        <taxon>Necator</taxon>
    </lineage>
</organism>
<keyword evidence="5" id="KW-0808">Transferase</keyword>
<dbReference type="OrthoDB" id="108365at2759"/>
<dbReference type="InterPro" id="IPR015793">
    <property type="entry name" value="Pyrv_Knase_brl"/>
</dbReference>
<dbReference type="EC" id="2.7.1.40" evidence="4"/>
<dbReference type="Gene3D" id="3.20.20.60">
    <property type="entry name" value="Phosphoenolpyruvate-binding domains"/>
    <property type="match status" value="1"/>
</dbReference>
<dbReference type="GO" id="GO:0030955">
    <property type="term" value="F:potassium ion binding"/>
    <property type="evidence" value="ECO:0007669"/>
    <property type="project" value="InterPro"/>
</dbReference>
<evidence type="ECO:0000256" key="3">
    <source>
        <dbReference type="ARBA" id="ARBA00008663"/>
    </source>
</evidence>
<dbReference type="GO" id="GO:0005524">
    <property type="term" value="F:ATP binding"/>
    <property type="evidence" value="ECO:0007669"/>
    <property type="project" value="UniProtKB-KW"/>
</dbReference>
<evidence type="ECO:0000313" key="14">
    <source>
        <dbReference type="EMBL" id="ETN84902.1"/>
    </source>
</evidence>
<keyword evidence="15" id="KW-1185">Reference proteome</keyword>
<keyword evidence="10" id="KW-0460">Magnesium</keyword>
<keyword evidence="8 14" id="KW-0418">Kinase</keyword>
<dbReference type="GO" id="GO:0000287">
    <property type="term" value="F:magnesium ion binding"/>
    <property type="evidence" value="ECO:0007669"/>
    <property type="project" value="InterPro"/>
</dbReference>